<protein>
    <submittedName>
        <fullName evidence="1">Uncharacterized protein</fullName>
    </submittedName>
</protein>
<feature type="non-terminal residue" evidence="1">
    <location>
        <position position="43"/>
    </location>
</feature>
<gene>
    <name evidence="1" type="ORF">S03H2_72865</name>
</gene>
<dbReference type="AlphaFoldDB" id="X1KVT1"/>
<proteinExistence type="predicted"/>
<sequence>STTNGEFIVNVIGRCKNLKELNEAEKEEIKRHKSCVKDYHIIV</sequence>
<feature type="non-terminal residue" evidence="1">
    <location>
        <position position="1"/>
    </location>
</feature>
<organism evidence="1">
    <name type="scientific">marine sediment metagenome</name>
    <dbReference type="NCBI Taxonomy" id="412755"/>
    <lineage>
        <taxon>unclassified sequences</taxon>
        <taxon>metagenomes</taxon>
        <taxon>ecological metagenomes</taxon>
    </lineage>
</organism>
<comment type="caution">
    <text evidence="1">The sequence shown here is derived from an EMBL/GenBank/DDBJ whole genome shotgun (WGS) entry which is preliminary data.</text>
</comment>
<evidence type="ECO:0000313" key="1">
    <source>
        <dbReference type="EMBL" id="GAH94274.1"/>
    </source>
</evidence>
<accession>X1KVT1</accession>
<reference evidence="1" key="1">
    <citation type="journal article" date="2014" name="Front. Microbiol.">
        <title>High frequency of phylogenetically diverse reductive dehalogenase-homologous genes in deep subseafloor sedimentary metagenomes.</title>
        <authorList>
            <person name="Kawai M."/>
            <person name="Futagami T."/>
            <person name="Toyoda A."/>
            <person name="Takaki Y."/>
            <person name="Nishi S."/>
            <person name="Hori S."/>
            <person name="Arai W."/>
            <person name="Tsubouchi T."/>
            <person name="Morono Y."/>
            <person name="Uchiyama I."/>
            <person name="Ito T."/>
            <person name="Fujiyama A."/>
            <person name="Inagaki F."/>
            <person name="Takami H."/>
        </authorList>
    </citation>
    <scope>NUCLEOTIDE SEQUENCE</scope>
    <source>
        <strain evidence="1">Expedition CK06-06</strain>
    </source>
</reference>
<name>X1KVT1_9ZZZZ</name>
<dbReference type="EMBL" id="BARU01049550">
    <property type="protein sequence ID" value="GAH94274.1"/>
    <property type="molecule type" value="Genomic_DNA"/>
</dbReference>